<dbReference type="Proteomes" id="UP000717996">
    <property type="component" value="Unassembled WGS sequence"/>
</dbReference>
<evidence type="ECO:0000256" key="1">
    <source>
        <dbReference type="ARBA" id="ARBA00004123"/>
    </source>
</evidence>
<comment type="caution">
    <text evidence="8">The sequence shown here is derived from an EMBL/GenBank/DDBJ whole genome shotgun (WGS) entry which is preliminary data.</text>
</comment>
<dbReference type="GO" id="GO:0043565">
    <property type="term" value="F:sequence-specific DNA binding"/>
    <property type="evidence" value="ECO:0007669"/>
    <property type="project" value="InterPro"/>
</dbReference>
<dbReference type="PANTHER" id="PTHR10015">
    <property type="entry name" value="HEAT SHOCK TRANSCRIPTION FACTOR"/>
    <property type="match status" value="1"/>
</dbReference>
<keyword evidence="4" id="KW-0539">Nucleus</keyword>
<feature type="compositionally biased region" description="Polar residues" evidence="6">
    <location>
        <begin position="374"/>
        <end position="389"/>
    </location>
</feature>
<evidence type="ECO:0000256" key="6">
    <source>
        <dbReference type="SAM" id="MobiDB-lite"/>
    </source>
</evidence>
<reference evidence="8" key="1">
    <citation type="journal article" date="2020" name="Microb. Genom.">
        <title>Genetic diversity of clinical and environmental Mucorales isolates obtained from an investigation of mucormycosis cases among solid organ transplant recipients.</title>
        <authorList>
            <person name="Nguyen M.H."/>
            <person name="Kaul D."/>
            <person name="Muto C."/>
            <person name="Cheng S.J."/>
            <person name="Richter R.A."/>
            <person name="Bruno V.M."/>
            <person name="Liu G."/>
            <person name="Beyhan S."/>
            <person name="Sundermann A.J."/>
            <person name="Mounaud S."/>
            <person name="Pasculle A.W."/>
            <person name="Nierman W.C."/>
            <person name="Driscoll E."/>
            <person name="Cumbie R."/>
            <person name="Clancy C.J."/>
            <person name="Dupont C.L."/>
        </authorList>
    </citation>
    <scope>NUCLEOTIDE SEQUENCE</scope>
    <source>
        <strain evidence="8">GL16</strain>
    </source>
</reference>
<keyword evidence="3" id="KW-0238">DNA-binding</keyword>
<evidence type="ECO:0000256" key="4">
    <source>
        <dbReference type="ARBA" id="ARBA00023242"/>
    </source>
</evidence>
<name>A0A9P6Y9F6_RHIOR</name>
<dbReference type="AlphaFoldDB" id="A0A9P6Y9F6"/>
<organism evidence="8 9">
    <name type="scientific">Rhizopus oryzae</name>
    <name type="common">Mucormycosis agent</name>
    <name type="synonym">Rhizopus arrhizus var. delemar</name>
    <dbReference type="NCBI Taxonomy" id="64495"/>
    <lineage>
        <taxon>Eukaryota</taxon>
        <taxon>Fungi</taxon>
        <taxon>Fungi incertae sedis</taxon>
        <taxon>Mucoromycota</taxon>
        <taxon>Mucoromycotina</taxon>
        <taxon>Mucoromycetes</taxon>
        <taxon>Mucorales</taxon>
        <taxon>Mucorineae</taxon>
        <taxon>Rhizopodaceae</taxon>
        <taxon>Rhizopus</taxon>
    </lineage>
</organism>
<dbReference type="GO" id="GO:0005634">
    <property type="term" value="C:nucleus"/>
    <property type="evidence" value="ECO:0007669"/>
    <property type="project" value="UniProtKB-SubCell"/>
</dbReference>
<dbReference type="SUPFAM" id="SSF46785">
    <property type="entry name" value="Winged helix' DNA-binding domain"/>
    <property type="match status" value="1"/>
</dbReference>
<feature type="region of interest" description="Disordered" evidence="6">
    <location>
        <begin position="359"/>
        <end position="389"/>
    </location>
</feature>
<feature type="compositionally biased region" description="Acidic residues" evidence="6">
    <location>
        <begin position="211"/>
        <end position="220"/>
    </location>
</feature>
<dbReference type="InterPro" id="IPR036390">
    <property type="entry name" value="WH_DNA-bd_sf"/>
</dbReference>
<feature type="domain" description="HSF-type DNA-binding" evidence="7">
    <location>
        <begin position="82"/>
        <end position="188"/>
    </location>
</feature>
<dbReference type="InterPro" id="IPR000232">
    <property type="entry name" value="HSF_DNA-bd"/>
</dbReference>
<evidence type="ECO:0000313" key="9">
    <source>
        <dbReference type="Proteomes" id="UP000717996"/>
    </source>
</evidence>
<protein>
    <recommendedName>
        <fullName evidence="7">HSF-type DNA-binding domain-containing protein</fullName>
    </recommendedName>
</protein>
<comment type="similarity">
    <text evidence="2 5">Belongs to the HSF family.</text>
</comment>
<dbReference type="EMBL" id="JAANIT010001150">
    <property type="protein sequence ID" value="KAG1541920.1"/>
    <property type="molecule type" value="Genomic_DNA"/>
</dbReference>
<dbReference type="SMART" id="SM00415">
    <property type="entry name" value="HSF"/>
    <property type="match status" value="1"/>
</dbReference>
<accession>A0A9P6Y9F6</accession>
<dbReference type="Pfam" id="PF00447">
    <property type="entry name" value="HSF_DNA-bind"/>
    <property type="match status" value="1"/>
</dbReference>
<feature type="region of interest" description="Disordered" evidence="6">
    <location>
        <begin position="188"/>
        <end position="233"/>
    </location>
</feature>
<dbReference type="GO" id="GO:0003700">
    <property type="term" value="F:DNA-binding transcription factor activity"/>
    <property type="evidence" value="ECO:0007669"/>
    <property type="project" value="InterPro"/>
</dbReference>
<evidence type="ECO:0000256" key="2">
    <source>
        <dbReference type="ARBA" id="ARBA00006403"/>
    </source>
</evidence>
<sequence>MNYSQNYDNLPENTTLSTNSNEFHPYQVLTDTTRQDISPLVFHNNLISTRPPSEPWNNNNNNNESHVDLASPSRELSVSQRGVAGFVAKLYQCLQAPDSEQRYARWCTRQGRDMFVIECIPEFTQTVLPRLFKHCKFQSFVRQLNIYGFQRDTDARKTKDSKDKESCRWFHPFFRPDRRDMLHMIRRKAAKSTRRRQVKEEDSETILKMEGEEDSGEDDLTDHRRSSSSASSVHVLDYASPPLSATNPLLHLTTPLAEPQHPINEFEPFVESDNNENEQDDLAIRLFEAEQRFEKMETYYRSKITEQQLRIQALENAFCFPDVKPNTGYISTMCPSSSNSYYNQPPYTMTPLQFNNSMLPENHPEHNNHSNHSWIPSSFTSGSMHNAKQ</sequence>
<evidence type="ECO:0000313" key="8">
    <source>
        <dbReference type="EMBL" id="KAG1541920.1"/>
    </source>
</evidence>
<evidence type="ECO:0000256" key="3">
    <source>
        <dbReference type="ARBA" id="ARBA00023125"/>
    </source>
</evidence>
<feature type="region of interest" description="Disordered" evidence="6">
    <location>
        <begin position="49"/>
        <end position="68"/>
    </location>
</feature>
<dbReference type="OrthoDB" id="60033at2759"/>
<evidence type="ECO:0000256" key="5">
    <source>
        <dbReference type="RuleBase" id="RU004020"/>
    </source>
</evidence>
<dbReference type="Gene3D" id="1.10.10.10">
    <property type="entry name" value="Winged helix-like DNA-binding domain superfamily/Winged helix DNA-binding domain"/>
    <property type="match status" value="1"/>
</dbReference>
<feature type="compositionally biased region" description="Basic residues" evidence="6">
    <location>
        <begin position="188"/>
        <end position="197"/>
    </location>
</feature>
<comment type="subcellular location">
    <subcellularLocation>
        <location evidence="1">Nucleus</location>
    </subcellularLocation>
</comment>
<evidence type="ECO:0000259" key="7">
    <source>
        <dbReference type="SMART" id="SM00415"/>
    </source>
</evidence>
<dbReference type="InterPro" id="IPR036388">
    <property type="entry name" value="WH-like_DNA-bd_sf"/>
</dbReference>
<gene>
    <name evidence="8" type="ORF">G6F51_007594</name>
</gene>
<proteinExistence type="inferred from homology"/>
<dbReference type="PANTHER" id="PTHR10015:SF427">
    <property type="entry name" value="HEAT SHOCK FACTOR PROTEIN"/>
    <property type="match status" value="1"/>
</dbReference>